<proteinExistence type="predicted"/>
<sequence>MPMLNHDETFIQEEYDSEVLTFGARAFGEFNQIRQLGKLCDITIISNGRQFNAHKIVLAASIPYFYTMFTCGLDESKQTKINLDILEIGVIYDNQRIIECANRFLKLNFYSASHTDEFLKLNVESVCAILKNDELHVDHEDQILDAAMRWINYDFDNRCKHAPKVLSHVRLAIVGLQPLIETMSEPIYRKSPQCRKLVDAALKYLQVPHERVIMPPLNTERRRCADVPGVIYALGGLGTSSNSAVEFYDPLANQWIPSTEMPSLRARFGVAVVKRKLYAIGGCDGFTRYRTVEIFDKPDLLFQRSAMATAVVKDTIYVCGGYNGTDSLASVEVYRPDWRCWNTRPLLAIERCAAAAAVIDEQVFVIGGHNSAAIYNSVEILDTSKSVTTPWQFGKQLLNPRCRHGATTMGGQIYIAGGYDGSQFLNTVNMYDPEKDQWYPLAPMNMCRSRVSLVATDDKLYAIGGHDGKSNICSMEIYDVRENRWHFGPSMKLHEGGVAVGVIPVSSTVITR</sequence>
<reference evidence="2" key="1">
    <citation type="submission" date="2022-11" db="UniProtKB">
        <authorList>
            <consortium name="WormBaseParasite"/>
        </authorList>
    </citation>
    <scope>IDENTIFICATION</scope>
</reference>
<organism evidence="1 2">
    <name type="scientific">Panagrolaimus sp. ES5</name>
    <dbReference type="NCBI Taxonomy" id="591445"/>
    <lineage>
        <taxon>Eukaryota</taxon>
        <taxon>Metazoa</taxon>
        <taxon>Ecdysozoa</taxon>
        <taxon>Nematoda</taxon>
        <taxon>Chromadorea</taxon>
        <taxon>Rhabditida</taxon>
        <taxon>Tylenchina</taxon>
        <taxon>Panagrolaimomorpha</taxon>
        <taxon>Panagrolaimoidea</taxon>
        <taxon>Panagrolaimidae</taxon>
        <taxon>Panagrolaimus</taxon>
    </lineage>
</organism>
<evidence type="ECO:0000313" key="1">
    <source>
        <dbReference type="Proteomes" id="UP000887579"/>
    </source>
</evidence>
<dbReference type="Proteomes" id="UP000887579">
    <property type="component" value="Unplaced"/>
</dbReference>
<protein>
    <submittedName>
        <fullName evidence="2">BTB domain-containing protein</fullName>
    </submittedName>
</protein>
<evidence type="ECO:0000313" key="2">
    <source>
        <dbReference type="WBParaSite" id="ES5_v2.g19224.t1"/>
    </source>
</evidence>
<dbReference type="WBParaSite" id="ES5_v2.g19224.t1">
    <property type="protein sequence ID" value="ES5_v2.g19224.t1"/>
    <property type="gene ID" value="ES5_v2.g19224"/>
</dbReference>
<accession>A0AC34FPJ8</accession>
<name>A0AC34FPJ8_9BILA</name>